<feature type="compositionally biased region" description="Basic and acidic residues" evidence="1">
    <location>
        <begin position="99"/>
        <end position="119"/>
    </location>
</feature>
<dbReference type="EMBL" id="BK015605">
    <property type="protein sequence ID" value="DAE15469.1"/>
    <property type="molecule type" value="Genomic_DNA"/>
</dbReference>
<protein>
    <recommendedName>
        <fullName evidence="3">Scaffolding protein</fullName>
    </recommendedName>
</protein>
<feature type="compositionally biased region" description="Pro residues" evidence="1">
    <location>
        <begin position="1"/>
        <end position="10"/>
    </location>
</feature>
<accession>A0A8S5Q9N3</accession>
<evidence type="ECO:0000256" key="1">
    <source>
        <dbReference type="SAM" id="MobiDB-lite"/>
    </source>
</evidence>
<feature type="compositionally biased region" description="Low complexity" evidence="1">
    <location>
        <begin position="26"/>
        <end position="38"/>
    </location>
</feature>
<feature type="compositionally biased region" description="Acidic residues" evidence="1">
    <location>
        <begin position="51"/>
        <end position="68"/>
    </location>
</feature>
<feature type="compositionally biased region" description="Basic and acidic residues" evidence="1">
    <location>
        <begin position="76"/>
        <end position="89"/>
    </location>
</feature>
<name>A0A8S5Q9N3_9CAUD</name>
<proteinExistence type="predicted"/>
<sequence length="204" mass="21938">MPTRPLPMPPWVRTVAPDIPAGGGTTDTTQADTATPQASDRESETPSDNNSGDDEGAPDPEPGPADDETVWKKHARTWETRAKENKKTADSLQAQLDAETGKTKKAEEALAEATKRRQAAEQTAARLELALEYGLSRKEAETFLHGDTEAMRTQAQLLAERAGAGASKSRPATSPLQGKGKAGSSKESDRSWARRLMGKTKTEK</sequence>
<evidence type="ECO:0008006" key="3">
    <source>
        <dbReference type="Google" id="ProtNLM"/>
    </source>
</evidence>
<organism evidence="2">
    <name type="scientific">Siphoviridae sp. ctjOC2</name>
    <dbReference type="NCBI Taxonomy" id="2825632"/>
    <lineage>
        <taxon>Viruses</taxon>
        <taxon>Duplodnaviria</taxon>
        <taxon>Heunggongvirae</taxon>
        <taxon>Uroviricota</taxon>
        <taxon>Caudoviricetes</taxon>
    </lineage>
</organism>
<feature type="region of interest" description="Disordered" evidence="1">
    <location>
        <begin position="1"/>
        <end position="121"/>
    </location>
</feature>
<feature type="region of interest" description="Disordered" evidence="1">
    <location>
        <begin position="154"/>
        <end position="204"/>
    </location>
</feature>
<reference evidence="2" key="1">
    <citation type="journal article" date="2021" name="Proc. Natl. Acad. Sci. U.S.A.">
        <title>A Catalog of Tens of Thousands of Viruses from Human Metagenomes Reveals Hidden Associations with Chronic Diseases.</title>
        <authorList>
            <person name="Tisza M.J."/>
            <person name="Buck C.B."/>
        </authorList>
    </citation>
    <scope>NUCLEOTIDE SEQUENCE</scope>
    <source>
        <strain evidence="2">CtjOC2</strain>
    </source>
</reference>
<evidence type="ECO:0000313" key="2">
    <source>
        <dbReference type="EMBL" id="DAE15469.1"/>
    </source>
</evidence>